<feature type="region of interest" description="Disordered" evidence="1">
    <location>
        <begin position="1"/>
        <end position="23"/>
    </location>
</feature>
<comment type="caution">
    <text evidence="2">The sequence shown here is derived from an EMBL/GenBank/DDBJ whole genome shotgun (WGS) entry which is preliminary data.</text>
</comment>
<dbReference type="EMBL" id="BPQQ01000029">
    <property type="protein sequence ID" value="GJE00622.1"/>
    <property type="molecule type" value="Genomic_DNA"/>
</dbReference>
<evidence type="ECO:0000313" key="2">
    <source>
        <dbReference type="EMBL" id="GJE00622.1"/>
    </source>
</evidence>
<reference evidence="2" key="1">
    <citation type="journal article" date="2021" name="Front. Microbiol.">
        <title>Comprehensive Comparative Genomics and Phenotyping of Methylobacterium Species.</title>
        <authorList>
            <person name="Alessa O."/>
            <person name="Ogura Y."/>
            <person name="Fujitani Y."/>
            <person name="Takami H."/>
            <person name="Hayashi T."/>
            <person name="Sahin N."/>
            <person name="Tani A."/>
        </authorList>
    </citation>
    <scope>NUCLEOTIDE SEQUENCE</scope>
    <source>
        <strain evidence="2">DSM 17168</strain>
    </source>
</reference>
<proteinExistence type="predicted"/>
<evidence type="ECO:0008006" key="4">
    <source>
        <dbReference type="Google" id="ProtNLM"/>
    </source>
</evidence>
<reference evidence="2" key="2">
    <citation type="submission" date="2021-08" db="EMBL/GenBank/DDBJ databases">
        <authorList>
            <person name="Tani A."/>
            <person name="Ola A."/>
            <person name="Ogura Y."/>
            <person name="Katsura K."/>
            <person name="Hayashi T."/>
        </authorList>
    </citation>
    <scope>NUCLEOTIDE SEQUENCE</scope>
    <source>
        <strain evidence="2">DSM 17168</strain>
    </source>
</reference>
<sequence length="77" mass="8347">MPHAVIPDPPSEGILDDLRSGRHGAASEAVSEALRRLRARERRQAWRAGIASGGCEPVDGVLDGLEERYRAEPDADD</sequence>
<keyword evidence="3" id="KW-1185">Reference proteome</keyword>
<dbReference type="Gene3D" id="6.10.10.120">
    <property type="entry name" value="Antitoxin ParD1-like"/>
    <property type="match status" value="1"/>
</dbReference>
<name>A0ABQ4SC66_9HYPH</name>
<evidence type="ECO:0000256" key="1">
    <source>
        <dbReference type="SAM" id="MobiDB-lite"/>
    </source>
</evidence>
<dbReference type="Proteomes" id="UP001055153">
    <property type="component" value="Unassembled WGS sequence"/>
</dbReference>
<protein>
    <recommendedName>
        <fullName evidence="4">Type II toxin-antitoxin system ParD family antitoxin</fullName>
    </recommendedName>
</protein>
<dbReference type="RefSeq" id="WP_238235506.1">
    <property type="nucleotide sequence ID" value="NZ_BPQQ01000029.1"/>
</dbReference>
<organism evidence="2 3">
    <name type="scientific">Methylobacterium isbiliense</name>
    <dbReference type="NCBI Taxonomy" id="315478"/>
    <lineage>
        <taxon>Bacteria</taxon>
        <taxon>Pseudomonadati</taxon>
        <taxon>Pseudomonadota</taxon>
        <taxon>Alphaproteobacteria</taxon>
        <taxon>Hyphomicrobiales</taxon>
        <taxon>Methylobacteriaceae</taxon>
        <taxon>Methylobacterium</taxon>
    </lineage>
</organism>
<gene>
    <name evidence="2" type="ORF">GMJLKIPL_2545</name>
</gene>
<accession>A0ABQ4SC66</accession>
<evidence type="ECO:0000313" key="3">
    <source>
        <dbReference type="Proteomes" id="UP001055153"/>
    </source>
</evidence>
<dbReference type="InterPro" id="IPR038296">
    <property type="entry name" value="ParD_sf"/>
</dbReference>